<dbReference type="EMBL" id="JAGIBU010000005">
    <property type="protein sequence ID" value="MBS7824975.1"/>
    <property type="molecule type" value="Genomic_DNA"/>
</dbReference>
<dbReference type="RefSeq" id="WP_213404115.1">
    <property type="nucleotide sequence ID" value="NZ_JAGIBT010000006.1"/>
</dbReference>
<organism evidence="1 2">
    <name type="scientific">Wohlfahrtiimonas chitiniclastica</name>
    <dbReference type="NCBI Taxonomy" id="400946"/>
    <lineage>
        <taxon>Bacteria</taxon>
        <taxon>Pseudomonadati</taxon>
        <taxon>Pseudomonadota</taxon>
        <taxon>Gammaproteobacteria</taxon>
        <taxon>Cardiobacteriales</taxon>
        <taxon>Ignatzschineriaceae</taxon>
        <taxon>Wohlfahrtiimonas</taxon>
    </lineage>
</organism>
<evidence type="ECO:0000313" key="1">
    <source>
        <dbReference type="EMBL" id="MBS7824975.1"/>
    </source>
</evidence>
<dbReference type="Proteomes" id="UP000680020">
    <property type="component" value="Unassembled WGS sequence"/>
</dbReference>
<proteinExistence type="predicted"/>
<evidence type="ECO:0000313" key="2">
    <source>
        <dbReference type="Proteomes" id="UP000680020"/>
    </source>
</evidence>
<sequence length="296" mass="33506">MNTPQPELMYLDFGVMLQLSDLSPEFKTCLTKAEAEEMSRKVSAALVQLYPALSEVGMVLVGAGYQVSQIMRPRFPIYHEMTEVSKIQFRAKQFKPSIVTITAVDGEFSVGAFNRDTESPDPLYIFPALLVLPKNEANQALVSEIETNLSQQGIITEVLKPLMETALHCEVAHMHMVTLSDISSFYATQLIQINLEPLWEVMKHIIFEMGPTFQVLGSGHLLLWDGEEVVFVVPDEATFLEVFKGNHDDFVHYDQTMKRLKLLLTDHGILFSEFIVTEPQFFLTTQTLESVLEKVK</sequence>
<name>A0AB35C0B4_9GAMM</name>
<gene>
    <name evidence="1" type="ORF">J7561_07125</name>
</gene>
<comment type="caution">
    <text evidence="1">The sequence shown here is derived from an EMBL/GenBank/DDBJ whole genome shotgun (WGS) entry which is preliminary data.</text>
</comment>
<dbReference type="AlphaFoldDB" id="A0AB35C0B4"/>
<accession>A0AB35C0B4</accession>
<reference evidence="1" key="1">
    <citation type="submission" date="2021-03" db="EMBL/GenBank/DDBJ databases">
        <title>Identification and antibiotic profiling of Wohlfahrtiimonas chitiniclastica, an underestimated human pathogen.</title>
        <authorList>
            <person name="Kopf A."/>
            <person name="Bunk B."/>
            <person name="Coldewey S."/>
            <person name="Gunzer F."/>
            <person name="Riedel T."/>
            <person name="Schroettner P."/>
        </authorList>
    </citation>
    <scope>NUCLEOTIDE SEQUENCE</scope>
    <source>
        <strain evidence="1">DSM 100917</strain>
    </source>
</reference>
<protein>
    <submittedName>
        <fullName evidence="1">Uncharacterized protein</fullName>
    </submittedName>
</protein>